<dbReference type="EMBL" id="MFKF01000074">
    <property type="protein sequence ID" value="OGG55512.1"/>
    <property type="molecule type" value="Genomic_DNA"/>
</dbReference>
<feature type="domain" description="N-acetyltransferase" evidence="1">
    <location>
        <begin position="121"/>
        <end position="272"/>
    </location>
</feature>
<sequence>MDIVCEVENATVYALKDGERVGQTSVPDIDFHWGEGVYVSLAGIAGVGTRAEFRRKGIATRMMEEARRFALEKGYCCSGLSTNWGNVARRLYSRAGYTTLFQPGRFEKRLEKRGVPEAPGVAVRPYREGDEACLMRLFERVYAPFFGWRKKTSARWNALRKEIREQDPEFIFVAEDEEGVQGWAGCFRQWVGLAAELYVRPSARRRPIAQSLLVSLENHLLSQGVEEAHFWLSPKDAFSAHLLFANGYTFRARRVFMLSILDLPQLLGVLLPLFDRRLKGGPPWKGVIGIQTPVQGHSLRIGEGVSLEERGRPDAEVAMPQEVLVRLVSGALGFREAYLEGLLTVEPEMMPGIDALLETLFPEVPWHHPADDLW</sequence>
<dbReference type="CDD" id="cd04301">
    <property type="entry name" value="NAT_SF"/>
    <property type="match status" value="2"/>
</dbReference>
<dbReference type="PANTHER" id="PTHR37817">
    <property type="entry name" value="N-ACETYLTRANSFERASE EIS"/>
    <property type="match status" value="1"/>
</dbReference>
<dbReference type="PANTHER" id="PTHR37817:SF1">
    <property type="entry name" value="N-ACETYLTRANSFERASE EIS"/>
    <property type="match status" value="1"/>
</dbReference>
<dbReference type="AlphaFoldDB" id="A0A1F6D3B7"/>
<dbReference type="InterPro" id="IPR016181">
    <property type="entry name" value="Acyl_CoA_acyltransferase"/>
</dbReference>
<evidence type="ECO:0000313" key="2">
    <source>
        <dbReference type="EMBL" id="OGG55512.1"/>
    </source>
</evidence>
<evidence type="ECO:0000259" key="1">
    <source>
        <dbReference type="PROSITE" id="PS51186"/>
    </source>
</evidence>
<dbReference type="Pfam" id="PF13527">
    <property type="entry name" value="Acetyltransf_9"/>
    <property type="match status" value="1"/>
</dbReference>
<dbReference type="SUPFAM" id="SSF55729">
    <property type="entry name" value="Acyl-CoA N-acyltransferases (Nat)"/>
    <property type="match status" value="2"/>
</dbReference>
<comment type="caution">
    <text evidence="2">The sequence shown here is derived from an EMBL/GenBank/DDBJ whole genome shotgun (WGS) entry which is preliminary data.</text>
</comment>
<dbReference type="Proteomes" id="UP000178606">
    <property type="component" value="Unassembled WGS sequence"/>
</dbReference>
<dbReference type="InterPro" id="IPR000182">
    <property type="entry name" value="GNAT_dom"/>
</dbReference>
<dbReference type="Pfam" id="PF00583">
    <property type="entry name" value="Acetyltransf_1"/>
    <property type="match status" value="1"/>
</dbReference>
<evidence type="ECO:0000313" key="3">
    <source>
        <dbReference type="Proteomes" id="UP000178606"/>
    </source>
</evidence>
<organism evidence="2 3">
    <name type="scientific">Handelsmanbacteria sp. (strain RIFCSPLOWO2_12_FULL_64_10)</name>
    <dbReference type="NCBI Taxonomy" id="1817868"/>
    <lineage>
        <taxon>Bacteria</taxon>
        <taxon>Candidatus Handelsmaniibacteriota</taxon>
    </lineage>
</organism>
<dbReference type="GO" id="GO:0030649">
    <property type="term" value="P:aminoglycoside antibiotic catabolic process"/>
    <property type="evidence" value="ECO:0007669"/>
    <property type="project" value="TreeGrafter"/>
</dbReference>
<gene>
    <name evidence="2" type="ORF">A3F84_29700</name>
</gene>
<accession>A0A1F6D3B7</accession>
<protein>
    <recommendedName>
        <fullName evidence="1">N-acetyltransferase domain-containing protein</fullName>
    </recommendedName>
</protein>
<proteinExistence type="predicted"/>
<dbReference type="Gene3D" id="3.40.630.30">
    <property type="match status" value="2"/>
</dbReference>
<dbReference type="InterPro" id="IPR051554">
    <property type="entry name" value="Acetyltransferase_Eis"/>
</dbReference>
<name>A0A1F6D3B7_HANXR</name>
<reference evidence="2 3" key="1">
    <citation type="journal article" date="2016" name="Nat. Commun.">
        <title>Thousands of microbial genomes shed light on interconnected biogeochemical processes in an aquifer system.</title>
        <authorList>
            <person name="Anantharaman K."/>
            <person name="Brown C.T."/>
            <person name="Hug L.A."/>
            <person name="Sharon I."/>
            <person name="Castelle C.J."/>
            <person name="Probst A.J."/>
            <person name="Thomas B.C."/>
            <person name="Singh A."/>
            <person name="Wilkins M.J."/>
            <person name="Karaoz U."/>
            <person name="Brodie E.L."/>
            <person name="Williams K.H."/>
            <person name="Hubbard S.S."/>
            <person name="Banfield J.F."/>
        </authorList>
    </citation>
    <scope>NUCLEOTIDE SEQUENCE [LARGE SCALE GENOMIC DNA]</scope>
    <source>
        <strain evidence="3">RIFCSPLOWO2_12_FULL_64_10</strain>
    </source>
</reference>
<feature type="domain" description="N-acetyltransferase" evidence="1">
    <location>
        <begin position="1"/>
        <end position="111"/>
    </location>
</feature>
<dbReference type="PROSITE" id="PS51186">
    <property type="entry name" value="GNAT"/>
    <property type="match status" value="2"/>
</dbReference>
<dbReference type="GO" id="GO:0034069">
    <property type="term" value="F:aminoglycoside N-acetyltransferase activity"/>
    <property type="evidence" value="ECO:0007669"/>
    <property type="project" value="TreeGrafter"/>
</dbReference>